<evidence type="ECO:0000313" key="7">
    <source>
        <dbReference type="Proteomes" id="UP000216207"/>
    </source>
</evidence>
<comment type="catalytic activity">
    <reaction evidence="4">
        <text>scyllo-inosose = 3D-3,5/4-trihydroxycyclohexane-1,2-dione + H2O</text>
        <dbReference type="Rhea" id="RHEA:14065"/>
        <dbReference type="ChEBI" id="CHEBI:15377"/>
        <dbReference type="ChEBI" id="CHEBI:17811"/>
        <dbReference type="ChEBI" id="CHEBI:28446"/>
        <dbReference type="EC" id="4.2.1.44"/>
    </reaction>
</comment>
<gene>
    <name evidence="4 6" type="primary">iolE</name>
    <name evidence="6" type="ORF">CHH72_17585</name>
</gene>
<evidence type="ECO:0000313" key="6">
    <source>
        <dbReference type="EMBL" id="PAE87531.1"/>
    </source>
</evidence>
<comment type="similarity">
    <text evidence="4">Belongs to the IolE/MocC family.</text>
</comment>
<dbReference type="GO" id="GO:0030145">
    <property type="term" value="F:manganese ion binding"/>
    <property type="evidence" value="ECO:0007669"/>
    <property type="project" value="UniProtKB-UniRule"/>
</dbReference>
<dbReference type="EC" id="4.2.1.44" evidence="4"/>
<dbReference type="Gene3D" id="3.20.20.150">
    <property type="entry name" value="Divalent-metal-dependent TIM barrel enzymes"/>
    <property type="match status" value="1"/>
</dbReference>
<dbReference type="GO" id="GO:0019310">
    <property type="term" value="P:inositol catabolic process"/>
    <property type="evidence" value="ECO:0007669"/>
    <property type="project" value="UniProtKB-UniRule"/>
</dbReference>
<feature type="domain" description="Xylose isomerase-like TIM barrel" evidence="5">
    <location>
        <begin position="84"/>
        <end position="289"/>
    </location>
</feature>
<dbReference type="PANTHER" id="PTHR12110:SF41">
    <property type="entry name" value="INOSOSE DEHYDRATASE"/>
    <property type="match status" value="1"/>
</dbReference>
<dbReference type="HAMAP" id="MF_01672">
    <property type="entry name" value="IolE"/>
    <property type="match status" value="1"/>
</dbReference>
<dbReference type="InterPro" id="IPR036237">
    <property type="entry name" value="Xyl_isomerase-like_sf"/>
</dbReference>
<evidence type="ECO:0000256" key="2">
    <source>
        <dbReference type="ARBA" id="ARBA00023239"/>
    </source>
</evidence>
<dbReference type="OMA" id="GCIDYAP"/>
<dbReference type="NCBIfam" id="TIGR04379">
    <property type="entry name" value="myo_inos_iolE"/>
    <property type="match status" value="1"/>
</dbReference>
<comment type="cofactor">
    <cofactor evidence="4">
        <name>Co(2+)</name>
        <dbReference type="ChEBI" id="CHEBI:48828"/>
    </cofactor>
    <cofactor evidence="4">
        <name>Mn(2+)</name>
        <dbReference type="ChEBI" id="CHEBI:29035"/>
    </cofactor>
</comment>
<name>A0A268NVX1_SHOCL</name>
<dbReference type="InterPro" id="IPR030823">
    <property type="entry name" value="IolE/MocC"/>
</dbReference>
<dbReference type="GO" id="GO:0050114">
    <property type="term" value="F:myo-inosose-2 dehydratase activity"/>
    <property type="evidence" value="ECO:0007669"/>
    <property type="project" value="UniProtKB-UniRule"/>
</dbReference>
<evidence type="ECO:0000256" key="4">
    <source>
        <dbReference type="HAMAP-Rule" id="MF_01672"/>
    </source>
</evidence>
<dbReference type="Pfam" id="PF01261">
    <property type="entry name" value="AP_endonuc_2"/>
    <property type="match status" value="1"/>
</dbReference>
<organism evidence="6 7">
    <name type="scientific">Shouchella clausii</name>
    <name type="common">Alkalihalobacillus clausii</name>
    <dbReference type="NCBI Taxonomy" id="79880"/>
    <lineage>
        <taxon>Bacteria</taxon>
        <taxon>Bacillati</taxon>
        <taxon>Bacillota</taxon>
        <taxon>Bacilli</taxon>
        <taxon>Bacillales</taxon>
        <taxon>Bacillaceae</taxon>
        <taxon>Shouchella</taxon>
    </lineage>
</organism>
<dbReference type="InterPro" id="IPR050312">
    <property type="entry name" value="IolE/XylAMocC-like"/>
</dbReference>
<protein>
    <recommendedName>
        <fullName evidence="4">Inosose dehydratase</fullName>
        <ecNumber evidence="4">4.2.1.44</ecNumber>
    </recommendedName>
    <alternativeName>
        <fullName evidence="4">2-keto-myo-inositol dehydratase</fullName>
        <shortName evidence="4">2KMI dehydratase</shortName>
    </alternativeName>
</protein>
<dbReference type="Proteomes" id="UP000216207">
    <property type="component" value="Unassembled WGS sequence"/>
</dbReference>
<dbReference type="SUPFAM" id="SSF51658">
    <property type="entry name" value="Xylose isomerase-like"/>
    <property type="match status" value="1"/>
</dbReference>
<keyword evidence="3 4" id="KW-0170">Cobalt</keyword>
<dbReference type="EMBL" id="NPCC01000033">
    <property type="protein sequence ID" value="PAE87531.1"/>
    <property type="molecule type" value="Genomic_DNA"/>
</dbReference>
<proteinExistence type="inferred from homology"/>
<dbReference type="RefSeq" id="WP_011245287.1">
    <property type="nucleotide sequence ID" value="NZ_BOQQ01000006.1"/>
</dbReference>
<dbReference type="InterPro" id="IPR023952">
    <property type="entry name" value="IolE"/>
</dbReference>
<dbReference type="PANTHER" id="PTHR12110">
    <property type="entry name" value="HYDROXYPYRUVATE ISOMERASE"/>
    <property type="match status" value="1"/>
</dbReference>
<evidence type="ECO:0000256" key="3">
    <source>
        <dbReference type="ARBA" id="ARBA00023285"/>
    </source>
</evidence>
<keyword evidence="2 4" id="KW-0456">Lyase</keyword>
<dbReference type="AlphaFoldDB" id="A0A268NVX1"/>
<comment type="function">
    <text evidence="4">Catalyzes the dehydration of inosose (2-keto-myo-inositol, 2KMI or 2,4,6/3,5-pentahydroxycyclohexanone) to 3D-(3,5/4)-trihydroxycyclohexane-1,2-dione (D-2,3-diketo-4-deoxy-epi-inositol).</text>
</comment>
<sequence length="303" mass="33874">MANRKIRWGIAPIGWRNDDIPEIGAENTLSHLLGDIVVARFEGTEAGGFFPEPQILNKELQLRNLKVAGKWFSSYIIRDGIASAAQAFDTHCQFLQAIGAEMAIVSEQTYSIQGLEANIFRDKPTFSKEEWKCLYEGLEELGAIAHSYGLTLAFHPHLGTGVQTKAEVDQLMAHTDPSLVSLLYDTGHAYVSDGAFLPLLDDYMDRIKHVHFKDVRSEVTDACRRDGLSFQQAFLKGMFTVPGDGCIDFTKVYRRLIRGGYDGWIVVEAEQDPNIAHPLEYALKARRYIDSYLLAGGEKQATI</sequence>
<comment type="pathway">
    <text evidence="4">Polyol metabolism; myo-inositol degradation into acetyl-CoA; acetyl-CoA from myo-inositol: step 2/7.</text>
</comment>
<dbReference type="SMR" id="A0A268NVX1"/>
<comment type="cofactor">
    <cofactor evidence="4">
        <name>glutathione</name>
        <dbReference type="ChEBI" id="CHEBI:57925"/>
    </cofactor>
</comment>
<evidence type="ECO:0000256" key="1">
    <source>
        <dbReference type="ARBA" id="ARBA00023211"/>
    </source>
</evidence>
<reference evidence="6 7" key="1">
    <citation type="submission" date="2017-07" db="EMBL/GenBank/DDBJ databases">
        <title>Isolation and whole genome analysis of endospore-forming bacteria from heroin.</title>
        <authorList>
            <person name="Kalinowski J."/>
            <person name="Ahrens B."/>
            <person name="Al-Dilaimi A."/>
            <person name="Winkler A."/>
            <person name="Wibberg D."/>
            <person name="Schleenbecker U."/>
            <person name="Ruckert C."/>
            <person name="Wolfel R."/>
            <person name="Grass G."/>
        </authorList>
    </citation>
    <scope>NUCLEOTIDE SEQUENCE [LARGE SCALE GENOMIC DNA]</scope>
    <source>
        <strain evidence="6 7">7539</strain>
    </source>
</reference>
<comment type="caution">
    <text evidence="6">The sequence shown here is derived from an EMBL/GenBank/DDBJ whole genome shotgun (WGS) entry which is preliminary data.</text>
</comment>
<dbReference type="UniPathway" id="UPA00076">
    <property type="reaction ID" value="UER00144"/>
</dbReference>
<keyword evidence="1 4" id="KW-0464">Manganese</keyword>
<dbReference type="InterPro" id="IPR013022">
    <property type="entry name" value="Xyl_isomerase-like_TIM-brl"/>
</dbReference>
<evidence type="ECO:0000259" key="5">
    <source>
        <dbReference type="Pfam" id="PF01261"/>
    </source>
</evidence>
<accession>A0A268NVX1</accession>